<proteinExistence type="inferred from homology"/>
<keyword evidence="4 11" id="KW-0349">Heme</keyword>
<dbReference type="EMBL" id="JACHFJ010000005">
    <property type="protein sequence ID" value="MBB5373273.1"/>
    <property type="molecule type" value="Genomic_DNA"/>
</dbReference>
<dbReference type="GO" id="GO:0022904">
    <property type="term" value="P:respiratory electron transport chain"/>
    <property type="evidence" value="ECO:0007669"/>
    <property type="project" value="InterPro"/>
</dbReference>
<dbReference type="GO" id="GO:0009055">
    <property type="term" value="F:electron transfer activity"/>
    <property type="evidence" value="ECO:0007669"/>
    <property type="project" value="InterPro"/>
</dbReference>
<dbReference type="InterPro" id="IPR036150">
    <property type="entry name" value="Cyt_b/b6_C_sf"/>
</dbReference>
<evidence type="ECO:0000259" key="14">
    <source>
        <dbReference type="PROSITE" id="PS51003"/>
    </source>
</evidence>
<feature type="transmembrane region" description="Helical" evidence="12">
    <location>
        <begin position="340"/>
        <end position="365"/>
    </location>
</feature>
<dbReference type="PROSITE" id="PS51257">
    <property type="entry name" value="PROKAR_LIPOPROTEIN"/>
    <property type="match status" value="1"/>
</dbReference>
<dbReference type="InterPro" id="IPR027387">
    <property type="entry name" value="Cytb/b6-like_sf"/>
</dbReference>
<dbReference type="GO" id="GO:0016020">
    <property type="term" value="C:membrane"/>
    <property type="evidence" value="ECO:0007669"/>
    <property type="project" value="UniProtKB-SubCell"/>
</dbReference>
<dbReference type="SUPFAM" id="SSF81342">
    <property type="entry name" value="Transmembrane di-heme cytochromes"/>
    <property type="match status" value="1"/>
</dbReference>
<comment type="similarity">
    <text evidence="11">Belongs to the cytochrome b family.</text>
</comment>
<evidence type="ECO:0000256" key="6">
    <source>
        <dbReference type="ARBA" id="ARBA00022723"/>
    </source>
</evidence>
<dbReference type="Gene3D" id="1.20.810.10">
    <property type="entry name" value="Cytochrome Bc1 Complex, Chain C"/>
    <property type="match status" value="1"/>
</dbReference>
<dbReference type="Proteomes" id="UP000553706">
    <property type="component" value="Unassembled WGS sequence"/>
</dbReference>
<comment type="caution">
    <text evidence="15">The sequence shown here is derived from an EMBL/GenBank/DDBJ whole genome shotgun (WGS) entry which is preliminary data.</text>
</comment>
<keyword evidence="7 11" id="KW-0249">Electron transport</keyword>
<feature type="transmembrane region" description="Helical" evidence="12">
    <location>
        <begin position="149"/>
        <end position="167"/>
    </location>
</feature>
<dbReference type="Pfam" id="PF00033">
    <property type="entry name" value="Cytochrome_B"/>
    <property type="match status" value="1"/>
</dbReference>
<accession>A0A840VBX2</accession>
<evidence type="ECO:0000256" key="10">
    <source>
        <dbReference type="ARBA" id="ARBA00023136"/>
    </source>
</evidence>
<evidence type="ECO:0000256" key="9">
    <source>
        <dbReference type="ARBA" id="ARBA00023004"/>
    </source>
</evidence>
<comment type="subunit">
    <text evidence="2 11">The main subunits of complex b-c1 are: cytochrome b, cytochrome c1 and the Rieske protein.</text>
</comment>
<dbReference type="Pfam" id="PF00032">
    <property type="entry name" value="Cytochrom_B_C"/>
    <property type="match status" value="1"/>
</dbReference>
<evidence type="ECO:0000256" key="1">
    <source>
        <dbReference type="ARBA" id="ARBA00004141"/>
    </source>
</evidence>
<reference evidence="15 16" key="1">
    <citation type="submission" date="2020-08" db="EMBL/GenBank/DDBJ databases">
        <title>Genomic Encyclopedia of Type Strains, Phase IV (KMG-IV): sequencing the most valuable type-strain genomes for metagenomic binning, comparative biology and taxonomic classification.</title>
        <authorList>
            <person name="Goeker M."/>
        </authorList>
    </citation>
    <scope>NUCLEOTIDE SEQUENCE [LARGE SCALE GENOMIC DNA]</scope>
    <source>
        <strain evidence="15 16">DSM 27026</strain>
    </source>
</reference>
<evidence type="ECO:0000256" key="11">
    <source>
        <dbReference type="RuleBase" id="RU003385"/>
    </source>
</evidence>
<evidence type="ECO:0000256" key="8">
    <source>
        <dbReference type="ARBA" id="ARBA00022989"/>
    </source>
</evidence>
<feature type="transmembrane region" description="Helical" evidence="12">
    <location>
        <begin position="218"/>
        <end position="239"/>
    </location>
</feature>
<keyword evidence="5 11" id="KW-0812">Transmembrane</keyword>
<keyword evidence="9" id="KW-0408">Iron</keyword>
<sequence length="368" mass="38814">MTTETKQIPCLGALCACLCAPVHKPEGKYLDTLPGLTAILLAFLTLSGLVLAVYYDPWHAFASVGFIGHEVNNGWLVQAYHATGATALFGLVYLYLFRAMLTRGYRAPGELVWGLGVKLMAVLLLVGWLGFVLTGGAAAYWSLFKASNGALALSGAAGAIGGWFFGGPAGSGTLARLELFHAVLAVGAMAVLWLLFAARRAVVPRAEPGQGVAFFPYYLAQYLVALAVFALIFSVLAFFTPHLGQPAVNALPADPLTLPLGTVLPWYLLPLAGIAQALPGIWGGILGVVGALAVLAALPWLDRSGPAGAKGGLYCVFTWVLAADVIGLGITAAARNYPQASLLLVLFTFWYFFHFLVLTPFVTAIEAK</sequence>
<dbReference type="PANTHER" id="PTHR19271:SF16">
    <property type="entry name" value="CYTOCHROME B"/>
    <property type="match status" value="1"/>
</dbReference>
<feature type="transmembrane region" description="Helical" evidence="12">
    <location>
        <begin position="281"/>
        <end position="301"/>
    </location>
</feature>
<evidence type="ECO:0000313" key="15">
    <source>
        <dbReference type="EMBL" id="MBB5373273.1"/>
    </source>
</evidence>
<keyword evidence="8 12" id="KW-1133">Transmembrane helix</keyword>
<keyword evidence="3 11" id="KW-0813">Transport</keyword>
<feature type="transmembrane region" description="Helical" evidence="12">
    <location>
        <begin position="313"/>
        <end position="334"/>
    </location>
</feature>
<feature type="transmembrane region" description="Helical" evidence="12">
    <location>
        <begin position="33"/>
        <end position="55"/>
    </location>
</feature>
<protein>
    <recommendedName>
        <fullName evidence="11">Cytochrome b</fullName>
    </recommendedName>
</protein>
<evidence type="ECO:0000256" key="5">
    <source>
        <dbReference type="ARBA" id="ARBA00022692"/>
    </source>
</evidence>
<dbReference type="GO" id="GO:0016491">
    <property type="term" value="F:oxidoreductase activity"/>
    <property type="evidence" value="ECO:0007669"/>
    <property type="project" value="InterPro"/>
</dbReference>
<feature type="transmembrane region" description="Helical" evidence="12">
    <location>
        <begin position="117"/>
        <end position="143"/>
    </location>
</feature>
<dbReference type="RefSeq" id="WP_183266280.1">
    <property type="nucleotide sequence ID" value="NZ_JACHFJ010000005.1"/>
</dbReference>
<dbReference type="InterPro" id="IPR016174">
    <property type="entry name" value="Di-haem_cyt_TM"/>
</dbReference>
<gene>
    <name evidence="15" type="ORF">HNP71_001532</name>
</gene>
<evidence type="ECO:0000256" key="3">
    <source>
        <dbReference type="ARBA" id="ARBA00022448"/>
    </source>
</evidence>
<dbReference type="PROSITE" id="PS51002">
    <property type="entry name" value="CYTB_NTER"/>
    <property type="match status" value="1"/>
</dbReference>
<keyword evidence="10 12" id="KW-0472">Membrane</keyword>
<name>A0A840VBX2_9PROT</name>
<evidence type="ECO:0000256" key="12">
    <source>
        <dbReference type="SAM" id="Phobius"/>
    </source>
</evidence>
<feature type="transmembrane region" description="Helical" evidence="12">
    <location>
        <begin position="75"/>
        <end position="96"/>
    </location>
</feature>
<dbReference type="PROSITE" id="PS51003">
    <property type="entry name" value="CYTB_CTER"/>
    <property type="match status" value="1"/>
</dbReference>
<evidence type="ECO:0000259" key="13">
    <source>
        <dbReference type="PROSITE" id="PS51002"/>
    </source>
</evidence>
<feature type="domain" description="Cytochrome b/b6 C-terminal region profile" evidence="14">
    <location>
        <begin position="204"/>
        <end position="368"/>
    </location>
</feature>
<comment type="subcellular location">
    <subcellularLocation>
        <location evidence="1">Membrane</location>
        <topology evidence="1">Multi-pass membrane protein</topology>
    </subcellularLocation>
</comment>
<evidence type="ECO:0000313" key="16">
    <source>
        <dbReference type="Proteomes" id="UP000553706"/>
    </source>
</evidence>
<dbReference type="PANTHER" id="PTHR19271">
    <property type="entry name" value="CYTOCHROME B"/>
    <property type="match status" value="1"/>
</dbReference>
<comment type="function">
    <text evidence="11">Component of the ubiquinol-cytochrome c reductase complex (complex III or cytochrome b-c1 complex), which is a respiratory chain that generates an electrochemical potential coupled to ATP synthesis.</text>
</comment>
<feature type="transmembrane region" description="Helical" evidence="12">
    <location>
        <begin position="179"/>
        <end position="198"/>
    </location>
</feature>
<dbReference type="InterPro" id="IPR005797">
    <property type="entry name" value="Cyt_b/b6_N"/>
</dbReference>
<evidence type="ECO:0000256" key="2">
    <source>
        <dbReference type="ARBA" id="ARBA00011649"/>
    </source>
</evidence>
<keyword evidence="16" id="KW-1185">Reference proteome</keyword>
<evidence type="ECO:0000256" key="4">
    <source>
        <dbReference type="ARBA" id="ARBA00022617"/>
    </source>
</evidence>
<feature type="transmembrane region" description="Helical" evidence="12">
    <location>
        <begin position="251"/>
        <end position="269"/>
    </location>
</feature>
<evidence type="ECO:0000256" key="7">
    <source>
        <dbReference type="ARBA" id="ARBA00022982"/>
    </source>
</evidence>
<dbReference type="AlphaFoldDB" id="A0A840VBX2"/>
<feature type="domain" description="Cytochrome b/b6 N-terminal region profile" evidence="13">
    <location>
        <begin position="1"/>
        <end position="209"/>
    </location>
</feature>
<dbReference type="SUPFAM" id="SSF81648">
    <property type="entry name" value="a domain/subunit of cytochrome bc1 complex (Ubiquinol-cytochrome c reductase)"/>
    <property type="match status" value="1"/>
</dbReference>
<keyword evidence="11" id="KW-0679">Respiratory chain</keyword>
<keyword evidence="6" id="KW-0479">Metal-binding</keyword>
<dbReference type="GO" id="GO:0046872">
    <property type="term" value="F:metal ion binding"/>
    <property type="evidence" value="ECO:0007669"/>
    <property type="project" value="UniProtKB-KW"/>
</dbReference>
<organism evidence="15 16">
    <name type="scientific">Acidocella aromatica</name>
    <dbReference type="NCBI Taxonomy" id="1303579"/>
    <lineage>
        <taxon>Bacteria</taxon>
        <taxon>Pseudomonadati</taxon>
        <taxon>Pseudomonadota</taxon>
        <taxon>Alphaproteobacteria</taxon>
        <taxon>Acetobacterales</taxon>
        <taxon>Acidocellaceae</taxon>
        <taxon>Acidocella</taxon>
    </lineage>
</organism>
<comment type="cofactor">
    <cofactor evidence="11">
        <name>heme b</name>
        <dbReference type="ChEBI" id="CHEBI:60344"/>
    </cofactor>
    <text evidence="11">Binds 2 heme groups non-covalently.</text>
</comment>
<dbReference type="InterPro" id="IPR005798">
    <property type="entry name" value="Cyt_b/b6_C"/>
</dbReference>